<evidence type="ECO:0000256" key="5">
    <source>
        <dbReference type="ARBA" id="ARBA00022989"/>
    </source>
</evidence>
<sequence length="352" mass="40394">MLSAITKIRHSLSNKSPSLPIKKQIIFLNRLCKLLTKGYPLLKALRMTSWDHNFKKITEDIIDELNVGNPLDEAFKKANFSKQVSSFLYFARIHKDLPSMFRQCAEILQLHHDSKKKLQEAMRYPIILLIFLTIAFTVIKQTILPSFSTLFANSTIQPWSLIILKITDLAISSMGLIVLFVIGLCLGFYLTNHKLTASHRLLMYEKTPLLRSYKMFTLSFLFSTHLSSLLKAGLPLKEALKVISHQTKYLELAAYGKRIENLLQDGQTLAASVHSCTLFRPELTSIFHHTNDLETLESELQMLSELLIDQLKEKMLKIVQYIQPVFFIGVACIVVLIYASIMLPLYQWMDQI</sequence>
<keyword evidence="10" id="KW-1185">Reference proteome</keyword>
<evidence type="ECO:0000259" key="8">
    <source>
        <dbReference type="Pfam" id="PF00482"/>
    </source>
</evidence>
<organism evidence="9 10">
    <name type="scientific">Halobacillus andaensis</name>
    <dbReference type="NCBI Taxonomy" id="1176239"/>
    <lineage>
        <taxon>Bacteria</taxon>
        <taxon>Bacillati</taxon>
        <taxon>Bacillota</taxon>
        <taxon>Bacilli</taxon>
        <taxon>Bacillales</taxon>
        <taxon>Bacillaceae</taxon>
        <taxon>Halobacillus</taxon>
    </lineage>
</organism>
<reference evidence="9" key="1">
    <citation type="journal article" date="2014" name="Int. J. Syst. Evol. Microbiol.">
        <title>Complete genome sequence of Corynebacterium casei LMG S-19264T (=DSM 44701T), isolated from a smear-ripened cheese.</title>
        <authorList>
            <consortium name="US DOE Joint Genome Institute (JGI-PGF)"/>
            <person name="Walter F."/>
            <person name="Albersmeier A."/>
            <person name="Kalinowski J."/>
            <person name="Ruckert C."/>
        </authorList>
    </citation>
    <scope>NUCLEOTIDE SEQUENCE</scope>
    <source>
        <strain evidence="9">CGMCC 1.12153</strain>
    </source>
</reference>
<keyword evidence="4 7" id="KW-0812">Transmembrane</keyword>
<evidence type="ECO:0000313" key="9">
    <source>
        <dbReference type="EMBL" id="GGF08095.1"/>
    </source>
</evidence>
<dbReference type="PANTHER" id="PTHR30012">
    <property type="entry name" value="GENERAL SECRETION PATHWAY PROTEIN"/>
    <property type="match status" value="1"/>
</dbReference>
<feature type="domain" description="Type II secretion system protein GspF" evidence="8">
    <location>
        <begin position="222"/>
        <end position="344"/>
    </location>
</feature>
<dbReference type="Proteomes" id="UP000660110">
    <property type="component" value="Unassembled WGS sequence"/>
</dbReference>
<keyword evidence="6 7" id="KW-0472">Membrane</keyword>
<evidence type="ECO:0000256" key="3">
    <source>
        <dbReference type="ARBA" id="ARBA00022475"/>
    </source>
</evidence>
<dbReference type="GO" id="GO:0005886">
    <property type="term" value="C:plasma membrane"/>
    <property type="evidence" value="ECO:0007669"/>
    <property type="project" value="UniProtKB-SubCell"/>
</dbReference>
<feature type="domain" description="Type II secretion system protein GspF" evidence="8">
    <location>
        <begin position="27"/>
        <end position="139"/>
    </location>
</feature>
<dbReference type="NCBIfam" id="NF041012">
    <property type="entry name" value="T4P_ComGB"/>
    <property type="match status" value="1"/>
</dbReference>
<dbReference type="EMBL" id="BMEL01000001">
    <property type="protein sequence ID" value="GGF08095.1"/>
    <property type="molecule type" value="Genomic_DNA"/>
</dbReference>
<name>A0A917B038_HALAA</name>
<dbReference type="Gene3D" id="1.20.81.30">
    <property type="entry name" value="Type II secretion system (T2SS), domain F"/>
    <property type="match status" value="2"/>
</dbReference>
<evidence type="ECO:0000256" key="4">
    <source>
        <dbReference type="ARBA" id="ARBA00022692"/>
    </source>
</evidence>
<dbReference type="InterPro" id="IPR003004">
    <property type="entry name" value="GspF/PilC"/>
</dbReference>
<comment type="similarity">
    <text evidence="2">Belongs to the GSP F family.</text>
</comment>
<evidence type="ECO:0000256" key="2">
    <source>
        <dbReference type="ARBA" id="ARBA00005745"/>
    </source>
</evidence>
<feature type="transmembrane region" description="Helical" evidence="7">
    <location>
        <begin position="124"/>
        <end position="143"/>
    </location>
</feature>
<evidence type="ECO:0000256" key="7">
    <source>
        <dbReference type="SAM" id="Phobius"/>
    </source>
</evidence>
<keyword evidence="5 7" id="KW-1133">Transmembrane helix</keyword>
<evidence type="ECO:0000313" key="10">
    <source>
        <dbReference type="Proteomes" id="UP000660110"/>
    </source>
</evidence>
<dbReference type="InterPro" id="IPR042094">
    <property type="entry name" value="T2SS_GspF_sf"/>
</dbReference>
<dbReference type="Pfam" id="PF00482">
    <property type="entry name" value="T2SSF"/>
    <property type="match status" value="2"/>
</dbReference>
<dbReference type="PANTHER" id="PTHR30012:SF0">
    <property type="entry name" value="TYPE II SECRETION SYSTEM PROTEIN F-RELATED"/>
    <property type="match status" value="1"/>
</dbReference>
<gene>
    <name evidence="9" type="primary">comGB</name>
    <name evidence="9" type="ORF">GCM10010954_03200</name>
</gene>
<comment type="caution">
    <text evidence="9">The sequence shown here is derived from an EMBL/GenBank/DDBJ whole genome shotgun (WGS) entry which is preliminary data.</text>
</comment>
<evidence type="ECO:0000256" key="1">
    <source>
        <dbReference type="ARBA" id="ARBA00004651"/>
    </source>
</evidence>
<feature type="transmembrane region" description="Helical" evidence="7">
    <location>
        <begin position="321"/>
        <end position="346"/>
    </location>
</feature>
<feature type="transmembrane region" description="Helical" evidence="7">
    <location>
        <begin position="169"/>
        <end position="191"/>
    </location>
</feature>
<accession>A0A917B038</accession>
<comment type="subcellular location">
    <subcellularLocation>
        <location evidence="1">Cell membrane</location>
        <topology evidence="1">Multi-pass membrane protein</topology>
    </subcellularLocation>
</comment>
<evidence type="ECO:0000256" key="6">
    <source>
        <dbReference type="ARBA" id="ARBA00023136"/>
    </source>
</evidence>
<dbReference type="InterPro" id="IPR018076">
    <property type="entry name" value="T2SS_GspF_dom"/>
</dbReference>
<proteinExistence type="inferred from homology"/>
<keyword evidence="3" id="KW-1003">Cell membrane</keyword>
<dbReference type="AlphaFoldDB" id="A0A917B038"/>
<dbReference type="RefSeq" id="WP_188375711.1">
    <property type="nucleotide sequence ID" value="NZ_BMEL01000001.1"/>
</dbReference>
<protein>
    <submittedName>
        <fullName evidence="9">ComG operon protein 2</fullName>
    </submittedName>
</protein>
<reference evidence="9" key="2">
    <citation type="submission" date="2020-09" db="EMBL/GenBank/DDBJ databases">
        <authorList>
            <person name="Sun Q."/>
            <person name="Zhou Y."/>
        </authorList>
    </citation>
    <scope>NUCLEOTIDE SEQUENCE</scope>
    <source>
        <strain evidence="9">CGMCC 1.12153</strain>
    </source>
</reference>
<dbReference type="InterPro" id="IPR047692">
    <property type="entry name" value="T4P_ComGB"/>
</dbReference>